<feature type="region of interest" description="Disordered" evidence="1">
    <location>
        <begin position="1"/>
        <end position="28"/>
    </location>
</feature>
<accession>A0ABP9HBE9</accession>
<evidence type="ECO:0000313" key="2">
    <source>
        <dbReference type="EMBL" id="GAA4966520.1"/>
    </source>
</evidence>
<dbReference type="Proteomes" id="UP001501195">
    <property type="component" value="Unassembled WGS sequence"/>
</dbReference>
<dbReference type="RefSeq" id="WP_345710937.1">
    <property type="nucleotide sequence ID" value="NZ_BAABIL010000078.1"/>
</dbReference>
<dbReference type="EMBL" id="BAABIL010000078">
    <property type="protein sequence ID" value="GAA4966520.1"/>
    <property type="molecule type" value="Genomic_DNA"/>
</dbReference>
<evidence type="ECO:0000313" key="3">
    <source>
        <dbReference type="Proteomes" id="UP001501195"/>
    </source>
</evidence>
<protein>
    <submittedName>
        <fullName evidence="2">Uncharacterized protein</fullName>
    </submittedName>
</protein>
<comment type="caution">
    <text evidence="2">The sequence shown here is derived from an EMBL/GenBank/DDBJ whole genome shotgun (WGS) entry which is preliminary data.</text>
</comment>
<gene>
    <name evidence="2" type="ORF">GCM10023225_06820</name>
</gene>
<keyword evidence="3" id="KW-1185">Reference proteome</keyword>
<reference evidence="3" key="1">
    <citation type="journal article" date="2019" name="Int. J. Syst. Evol. Microbiol.">
        <title>The Global Catalogue of Microorganisms (GCM) 10K type strain sequencing project: providing services to taxonomists for standard genome sequencing and annotation.</title>
        <authorList>
            <consortium name="The Broad Institute Genomics Platform"/>
            <consortium name="The Broad Institute Genome Sequencing Center for Infectious Disease"/>
            <person name="Wu L."/>
            <person name="Ma J."/>
        </authorList>
    </citation>
    <scope>NUCLEOTIDE SEQUENCE [LARGE SCALE GENOMIC DNA]</scope>
    <source>
        <strain evidence="3">JCM 18126</strain>
    </source>
</reference>
<proteinExistence type="predicted"/>
<organism evidence="2 3">
    <name type="scientific">Kineococcus glutinatus</name>
    <dbReference type="NCBI Taxonomy" id="1070872"/>
    <lineage>
        <taxon>Bacteria</taxon>
        <taxon>Bacillati</taxon>
        <taxon>Actinomycetota</taxon>
        <taxon>Actinomycetes</taxon>
        <taxon>Kineosporiales</taxon>
        <taxon>Kineosporiaceae</taxon>
        <taxon>Kineococcus</taxon>
    </lineage>
</organism>
<evidence type="ECO:0000256" key="1">
    <source>
        <dbReference type="SAM" id="MobiDB-lite"/>
    </source>
</evidence>
<sequence>MAARTRGGKRRYDAKGPVGGVLHRPRDGAPSSGYQGLVMLCGVAEGEGWMPAYWSLGDAVSRRCKRCLRSLSVITTAPGRRGAGLRGEQLTLPLDVR</sequence>
<name>A0ABP9HBE9_9ACTN</name>